<dbReference type="AlphaFoldDB" id="A0A011NE94"/>
<protein>
    <submittedName>
        <fullName evidence="1">Esterase</fullName>
    </submittedName>
</protein>
<dbReference type="OrthoDB" id="9804993at2"/>
<proteinExistence type="predicted"/>
<dbReference type="EMBL" id="JANJ01000002">
    <property type="protein sequence ID" value="EXI62755.1"/>
    <property type="molecule type" value="Genomic_DNA"/>
</dbReference>
<name>A0A011NE94_9PAST</name>
<dbReference type="RefSeq" id="WP_042801850.1">
    <property type="nucleotide sequence ID" value="NZ_AVSP01000006.1"/>
</dbReference>
<dbReference type="Proteomes" id="UP000054123">
    <property type="component" value="Unassembled WGS sequence"/>
</dbReference>
<dbReference type="PATRIC" id="fig|1450449.3.peg.589"/>
<dbReference type="InterPro" id="IPR029058">
    <property type="entry name" value="AB_hydrolase_fold"/>
</dbReference>
<reference evidence="1 2" key="1">
    <citation type="journal article" date="2014" name="Genome Announc.">
        <title>Genome Sequence of a Presumptive Mannheimia haemolytica Strain with an A1/A6-Cross-Reactive Serotype from a White-Tailed Deer (Odocoileus virginianus).</title>
        <authorList>
            <person name="Lawrence P.K."/>
            <person name="Bey R.F."/>
            <person name="Wiener B."/>
            <person name="Kittichotirat W."/>
            <person name="Bumgarner R.E."/>
        </authorList>
    </citation>
    <scope>NUCLEOTIDE SEQUENCE [LARGE SCALE GENOMIC DNA]</scope>
    <source>
        <strain evidence="1 2">PKL10</strain>
    </source>
</reference>
<dbReference type="PANTHER" id="PTHR15394:SF3">
    <property type="entry name" value="SERINE HYDROLASE RBBP9"/>
    <property type="match status" value="1"/>
</dbReference>
<organism evidence="1 2">
    <name type="scientific">Mannheimia granulomatis</name>
    <dbReference type="NCBI Taxonomy" id="85402"/>
    <lineage>
        <taxon>Bacteria</taxon>
        <taxon>Pseudomonadati</taxon>
        <taxon>Pseudomonadota</taxon>
        <taxon>Gammaproteobacteria</taxon>
        <taxon>Pasteurellales</taxon>
        <taxon>Pasteurellaceae</taxon>
        <taxon>Mannheimia</taxon>
    </lineage>
</organism>
<gene>
    <name evidence="1" type="ORF">AK33_03100</name>
</gene>
<dbReference type="Gene3D" id="3.40.50.1820">
    <property type="entry name" value="alpha/beta hydrolase"/>
    <property type="match status" value="1"/>
</dbReference>
<dbReference type="SUPFAM" id="SSF53474">
    <property type="entry name" value="alpha/beta-Hydrolases"/>
    <property type="match status" value="1"/>
</dbReference>
<dbReference type="GO" id="GO:0016787">
    <property type="term" value="F:hydrolase activity"/>
    <property type="evidence" value="ECO:0007669"/>
    <property type="project" value="InterPro"/>
</dbReference>
<dbReference type="PANTHER" id="PTHR15394">
    <property type="entry name" value="SERINE HYDROLASE RBBP9"/>
    <property type="match status" value="1"/>
</dbReference>
<dbReference type="Pfam" id="PF06821">
    <property type="entry name" value="Ser_hydrolase"/>
    <property type="match status" value="1"/>
</dbReference>
<evidence type="ECO:0000313" key="2">
    <source>
        <dbReference type="Proteomes" id="UP000054123"/>
    </source>
</evidence>
<dbReference type="InterPro" id="IPR010662">
    <property type="entry name" value="RBBP9/YdeN"/>
</dbReference>
<comment type="caution">
    <text evidence="1">The sequence shown here is derived from an EMBL/GenBank/DDBJ whole genome shotgun (WGS) entry which is preliminary data.</text>
</comment>
<keyword evidence="2" id="KW-1185">Reference proteome</keyword>
<accession>A0A011NE94</accession>
<sequence length="181" mass="20296">MAQVYIVHGYTANADKHWFPWLEEQLTTIGISCQRLNMPDSENPSLDRWLAHLAENVEVNENTIFVGHSLGCIAILNFLAKQQEQIKGAVFVSGFYQPLPNLPELSAFTNYYAILPSPPAFPAYVLSALDDSIVSHKYSDALAIHLQADYVRLNKGGHFLDREGATELPIVLELVKKLMKQ</sequence>
<evidence type="ECO:0000313" key="1">
    <source>
        <dbReference type="EMBL" id="EXI62755.1"/>
    </source>
</evidence>